<protein>
    <submittedName>
        <fullName evidence="1">Uncharacterized protein</fullName>
    </submittedName>
</protein>
<keyword evidence="2" id="KW-1185">Reference proteome</keyword>
<reference evidence="1 2" key="1">
    <citation type="submission" date="2017-05" db="EMBL/GenBank/DDBJ databases">
        <title>Biotechnological potential of actinobacteria isolated from South African environments.</title>
        <authorList>
            <person name="Le Roes-Hill M."/>
            <person name="Prins A."/>
            <person name="Durrell K.A."/>
        </authorList>
    </citation>
    <scope>NUCLEOTIDE SEQUENCE [LARGE SCALE GENOMIC DNA]</scope>
    <source>
        <strain evidence="1 2">HMC13</strain>
    </source>
</reference>
<comment type="caution">
    <text evidence="1">The sequence shown here is derived from an EMBL/GenBank/DDBJ whole genome shotgun (WGS) entry which is preliminary data.</text>
</comment>
<gene>
    <name evidence="1" type="ORF">CA983_14270</name>
</gene>
<evidence type="ECO:0000313" key="2">
    <source>
        <dbReference type="Proteomes" id="UP000195105"/>
    </source>
</evidence>
<dbReference type="EMBL" id="NGFN01000071">
    <property type="protein sequence ID" value="OUD02589.1"/>
    <property type="molecule type" value="Genomic_DNA"/>
</dbReference>
<dbReference type="Proteomes" id="UP000195105">
    <property type="component" value="Unassembled WGS sequence"/>
</dbReference>
<organism evidence="1 2">
    <name type="scientific">Streptomyces swartbergensis</name>
    <dbReference type="NCBI Taxonomy" id="487165"/>
    <lineage>
        <taxon>Bacteria</taxon>
        <taxon>Bacillati</taxon>
        <taxon>Actinomycetota</taxon>
        <taxon>Actinomycetes</taxon>
        <taxon>Kitasatosporales</taxon>
        <taxon>Streptomycetaceae</taxon>
        <taxon>Streptomyces</taxon>
    </lineage>
</organism>
<dbReference type="AlphaFoldDB" id="A0A243S4Y4"/>
<evidence type="ECO:0000313" key="1">
    <source>
        <dbReference type="EMBL" id="OUD02589.1"/>
    </source>
</evidence>
<accession>A0A243S4Y4</accession>
<sequence>MIARLNARTWLAPSEGELLPVLMLTYPAPQFDEPSPDVVEATMRHVAASLGTVAAGPVVPEVGVRLTLRGPDALLWFTDTAYALKIAHPRWTRAVNVSDRALLAVGLDELSPVATAAEVDEYREAARAAERMHLGIARVGRPIRGAK</sequence>
<proteinExistence type="predicted"/>
<name>A0A243S4Y4_9ACTN</name>